<evidence type="ECO:0000313" key="3">
    <source>
        <dbReference type="EMBL" id="GAA1236712.1"/>
    </source>
</evidence>
<protein>
    <submittedName>
        <fullName evidence="3">ROK family transcriptional regulator</fullName>
    </submittedName>
</protein>
<dbReference type="PANTHER" id="PTHR18964">
    <property type="entry name" value="ROK (REPRESSOR, ORF, KINASE) FAMILY"/>
    <property type="match status" value="1"/>
</dbReference>
<dbReference type="InterPro" id="IPR036388">
    <property type="entry name" value="WH-like_DNA-bd_sf"/>
</dbReference>
<dbReference type="RefSeq" id="WP_344441884.1">
    <property type="nucleotide sequence ID" value="NZ_BAAALF010000040.1"/>
</dbReference>
<evidence type="ECO:0000313" key="4">
    <source>
        <dbReference type="Proteomes" id="UP001500037"/>
    </source>
</evidence>
<feature type="compositionally biased region" description="Pro residues" evidence="2">
    <location>
        <begin position="1"/>
        <end position="13"/>
    </location>
</feature>
<dbReference type="InterPro" id="IPR043129">
    <property type="entry name" value="ATPase_NBD"/>
</dbReference>
<dbReference type="CDD" id="cd00090">
    <property type="entry name" value="HTH_ARSR"/>
    <property type="match status" value="1"/>
</dbReference>
<proteinExistence type="inferred from homology"/>
<comment type="caution">
    <text evidence="3">The sequence shown here is derived from an EMBL/GenBank/DDBJ whole genome shotgun (WGS) entry which is preliminary data.</text>
</comment>
<dbReference type="InterPro" id="IPR011991">
    <property type="entry name" value="ArsR-like_HTH"/>
</dbReference>
<dbReference type="InterPro" id="IPR036390">
    <property type="entry name" value="WH_DNA-bd_sf"/>
</dbReference>
<sequence>MSTPPSSTPPPRSTAPAGSNLTGLRDHNTALVLSLLREASRGSSRAELATATGLTPQAVSKIVARLLAAELVAEDGRGPSTGGKPRTVLRLRPDAGFAVGVELDRRETTVLLVDLSGEVRHRATMPTGLADAPPRRTVELLATAVREALRAAPDGANLLGVGVGCRGPLDHAAGVLHRPAGLPAWDRFPLREALAAELAPLPVHLDKDTNTAALASAAPGQTAYLHFADGLGAGLLLDGALYRGARTNAGEFGHQVLQLDGPPCRCGARGCLEALCLAALDRDDTRTAARLLAVGAANLVQLLDVDRLVLGGRTILAAPEPYLSEIAEQLADRLPDRSWQHVPVSLTPAGPAAVAIGAAELVLAPVFGRGQGPGLRAEPVSRP</sequence>
<evidence type="ECO:0000256" key="1">
    <source>
        <dbReference type="ARBA" id="ARBA00006479"/>
    </source>
</evidence>
<dbReference type="SUPFAM" id="SSF53067">
    <property type="entry name" value="Actin-like ATPase domain"/>
    <property type="match status" value="1"/>
</dbReference>
<accession>A0ABN1WB79</accession>
<dbReference type="Pfam" id="PF00480">
    <property type="entry name" value="ROK"/>
    <property type="match status" value="1"/>
</dbReference>
<dbReference type="Pfam" id="PF13412">
    <property type="entry name" value="HTH_24"/>
    <property type="match status" value="1"/>
</dbReference>
<dbReference type="PANTHER" id="PTHR18964:SF173">
    <property type="entry name" value="GLUCOKINASE"/>
    <property type="match status" value="1"/>
</dbReference>
<dbReference type="SUPFAM" id="SSF46785">
    <property type="entry name" value="Winged helix' DNA-binding domain"/>
    <property type="match status" value="1"/>
</dbReference>
<comment type="similarity">
    <text evidence="1">Belongs to the ROK (NagC/XylR) family.</text>
</comment>
<dbReference type="Gene3D" id="1.10.10.10">
    <property type="entry name" value="Winged helix-like DNA-binding domain superfamily/Winged helix DNA-binding domain"/>
    <property type="match status" value="1"/>
</dbReference>
<name>A0ABN1WB79_9ACTN</name>
<dbReference type="Gene3D" id="3.30.420.40">
    <property type="match status" value="3"/>
</dbReference>
<dbReference type="Proteomes" id="UP001500037">
    <property type="component" value="Unassembled WGS sequence"/>
</dbReference>
<gene>
    <name evidence="3" type="ORF">GCM10009665_28580</name>
</gene>
<evidence type="ECO:0000256" key="2">
    <source>
        <dbReference type="SAM" id="MobiDB-lite"/>
    </source>
</evidence>
<reference evidence="3 4" key="1">
    <citation type="journal article" date="2019" name="Int. J. Syst. Evol. Microbiol.">
        <title>The Global Catalogue of Microorganisms (GCM) 10K type strain sequencing project: providing services to taxonomists for standard genome sequencing and annotation.</title>
        <authorList>
            <consortium name="The Broad Institute Genomics Platform"/>
            <consortium name="The Broad Institute Genome Sequencing Center for Infectious Disease"/>
            <person name="Wu L."/>
            <person name="Ma J."/>
        </authorList>
    </citation>
    <scope>NUCLEOTIDE SEQUENCE [LARGE SCALE GENOMIC DNA]</scope>
    <source>
        <strain evidence="3 4">JCM 13004</strain>
    </source>
</reference>
<dbReference type="InterPro" id="IPR000600">
    <property type="entry name" value="ROK"/>
</dbReference>
<keyword evidence="4" id="KW-1185">Reference proteome</keyword>
<organism evidence="3 4">
    <name type="scientific">Kitasatospora nipponensis</name>
    <dbReference type="NCBI Taxonomy" id="258049"/>
    <lineage>
        <taxon>Bacteria</taxon>
        <taxon>Bacillati</taxon>
        <taxon>Actinomycetota</taxon>
        <taxon>Actinomycetes</taxon>
        <taxon>Kitasatosporales</taxon>
        <taxon>Streptomycetaceae</taxon>
        <taxon>Kitasatospora</taxon>
    </lineage>
</organism>
<dbReference type="EMBL" id="BAAALF010000040">
    <property type="protein sequence ID" value="GAA1236712.1"/>
    <property type="molecule type" value="Genomic_DNA"/>
</dbReference>
<feature type="region of interest" description="Disordered" evidence="2">
    <location>
        <begin position="1"/>
        <end position="24"/>
    </location>
</feature>